<feature type="transmembrane region" description="Helical" evidence="1">
    <location>
        <begin position="304"/>
        <end position="323"/>
    </location>
</feature>
<accession>A0A8J6IVX8</accession>
<keyword evidence="3" id="KW-1185">Reference proteome</keyword>
<feature type="transmembrane region" description="Helical" evidence="1">
    <location>
        <begin position="128"/>
        <end position="145"/>
    </location>
</feature>
<organism evidence="2 3">
    <name type="scientific">Flintibacter faecis</name>
    <dbReference type="NCBI Taxonomy" id="2763047"/>
    <lineage>
        <taxon>Bacteria</taxon>
        <taxon>Bacillati</taxon>
        <taxon>Bacillota</taxon>
        <taxon>Clostridia</taxon>
        <taxon>Eubacteriales</taxon>
        <taxon>Flintibacter</taxon>
    </lineage>
</organism>
<reference evidence="2" key="1">
    <citation type="submission" date="2020-08" db="EMBL/GenBank/DDBJ databases">
        <title>Genome public.</title>
        <authorList>
            <person name="Liu C."/>
            <person name="Sun Q."/>
        </authorList>
    </citation>
    <scope>NUCLEOTIDE SEQUENCE</scope>
    <source>
        <strain evidence="2">BX5</strain>
    </source>
</reference>
<comment type="caution">
    <text evidence="2">The sequence shown here is derived from an EMBL/GenBank/DDBJ whole genome shotgun (WGS) entry which is preliminary data.</text>
</comment>
<gene>
    <name evidence="2" type="ORF">H8S55_05195</name>
</gene>
<evidence type="ECO:0000313" key="2">
    <source>
        <dbReference type="EMBL" id="MBC5716719.1"/>
    </source>
</evidence>
<feature type="transmembrane region" description="Helical" evidence="1">
    <location>
        <begin position="20"/>
        <end position="39"/>
    </location>
</feature>
<keyword evidence="1" id="KW-0812">Transmembrane</keyword>
<evidence type="ECO:0000313" key="3">
    <source>
        <dbReference type="Proteomes" id="UP000602260"/>
    </source>
</evidence>
<sequence length="528" mass="58002">MDKQMCRLWRGIDPAAKAAFFSCFLVGYLAHLFAFANLIPNADGLSRMYDPQQMTVSGRWFLHYASALNDFTQMPAAIGLVTMVLLGLAAALTVDILKIRGRVAAGLWGAIMAAFPCLGYTFLYMFTASAYALAILLAAGSVWLARRGDRWSLAGPVLLALAMGIYQAYVTLAIGLALLAVLRETLEPSATFPKTLRLGVRFVLHLAVGAVLYYAVLMVFLKVKGLELLSYLGMDAASSGYPIGQLPRLILSAYWQTAAFFFKPGSANAFATGWMAVVDLAALAVGAACFFARVGSKRLKGEPWRLVGGLCMAALLPLGLNFMRVLSPYSDPTPLMKYSFVLVYGAVLMLADGAESARRLKRGWEYVPVVWAVLLLLFCVNTDNLLYTAAAQSHRATESYATRMLSRIESCPGYEKGMEIVVIGAPDESQLRTCVPTFFQVDHYSVPLNTVTHLNKHLYYYFNDWLNVPVDEPAEETMIAVSDSKAFQAMPLYPADGSVQVVDGRVVVKVQKTYTPKSDFELAYENRR</sequence>
<proteinExistence type="predicted"/>
<dbReference type="InterPro" id="IPR025686">
    <property type="entry name" value="Glucos_trans_II"/>
</dbReference>
<dbReference type="EMBL" id="JACOPN010000003">
    <property type="protein sequence ID" value="MBC5716719.1"/>
    <property type="molecule type" value="Genomic_DNA"/>
</dbReference>
<feature type="transmembrane region" description="Helical" evidence="1">
    <location>
        <begin position="202"/>
        <end position="221"/>
    </location>
</feature>
<dbReference type="RefSeq" id="WP_186878082.1">
    <property type="nucleotide sequence ID" value="NZ_JACOPN010000003.1"/>
</dbReference>
<dbReference type="Pfam" id="PF14264">
    <property type="entry name" value="Glucos_trans_II"/>
    <property type="match status" value="1"/>
</dbReference>
<feature type="transmembrane region" description="Helical" evidence="1">
    <location>
        <begin position="366"/>
        <end position="387"/>
    </location>
</feature>
<protein>
    <submittedName>
        <fullName evidence="2">Glucosyltransferase domain-containing protein</fullName>
    </submittedName>
</protein>
<feature type="transmembrane region" description="Helical" evidence="1">
    <location>
        <begin position="271"/>
        <end position="292"/>
    </location>
</feature>
<feature type="transmembrane region" description="Helical" evidence="1">
    <location>
        <begin position="157"/>
        <end position="182"/>
    </location>
</feature>
<keyword evidence="1" id="KW-0472">Membrane</keyword>
<feature type="transmembrane region" description="Helical" evidence="1">
    <location>
        <begin position="76"/>
        <end position="97"/>
    </location>
</feature>
<dbReference type="Proteomes" id="UP000602260">
    <property type="component" value="Unassembled WGS sequence"/>
</dbReference>
<keyword evidence="1" id="KW-1133">Transmembrane helix</keyword>
<dbReference type="AlphaFoldDB" id="A0A8J6IVX8"/>
<name>A0A8J6IVX8_9FIRM</name>
<evidence type="ECO:0000256" key="1">
    <source>
        <dbReference type="SAM" id="Phobius"/>
    </source>
</evidence>